<evidence type="ECO:0000313" key="1">
    <source>
        <dbReference type="EMBL" id="KAH1171056.1"/>
    </source>
</evidence>
<keyword evidence="2" id="KW-1185">Reference proteome</keyword>
<accession>A0A9D3X1D0</accession>
<protein>
    <submittedName>
        <fullName evidence="1">Uncharacterized protein</fullName>
    </submittedName>
</protein>
<name>A0A9D3X1D0_9SAUR</name>
<proteinExistence type="predicted"/>
<sequence>MPLVMHMRLPKISMGFHCTNILGQAWDLNIFPTSHLGAILKWIFNSSVFYRTIFSTSACNKYRLPGGYGLEMRNGENVGKEEYINKREHIPFPNPKSYSRSSFIDNIFPDFKLGSFAKGKHLRKYFAYQIH</sequence>
<dbReference type="EMBL" id="JAHDVG010000483">
    <property type="protein sequence ID" value="KAH1171056.1"/>
    <property type="molecule type" value="Genomic_DNA"/>
</dbReference>
<dbReference type="AlphaFoldDB" id="A0A9D3X1D0"/>
<comment type="caution">
    <text evidence="1">The sequence shown here is derived from an EMBL/GenBank/DDBJ whole genome shotgun (WGS) entry which is preliminary data.</text>
</comment>
<organism evidence="1 2">
    <name type="scientific">Mauremys mutica</name>
    <name type="common">yellowpond turtle</name>
    <dbReference type="NCBI Taxonomy" id="74926"/>
    <lineage>
        <taxon>Eukaryota</taxon>
        <taxon>Metazoa</taxon>
        <taxon>Chordata</taxon>
        <taxon>Craniata</taxon>
        <taxon>Vertebrata</taxon>
        <taxon>Euteleostomi</taxon>
        <taxon>Archelosauria</taxon>
        <taxon>Testudinata</taxon>
        <taxon>Testudines</taxon>
        <taxon>Cryptodira</taxon>
        <taxon>Durocryptodira</taxon>
        <taxon>Testudinoidea</taxon>
        <taxon>Geoemydidae</taxon>
        <taxon>Geoemydinae</taxon>
        <taxon>Mauremys</taxon>
    </lineage>
</organism>
<reference evidence="1" key="1">
    <citation type="submission" date="2021-09" db="EMBL/GenBank/DDBJ databases">
        <title>The genome of Mauremys mutica provides insights into the evolution of semi-aquatic lifestyle.</title>
        <authorList>
            <person name="Gong S."/>
            <person name="Gao Y."/>
        </authorList>
    </citation>
    <scope>NUCLEOTIDE SEQUENCE</scope>
    <source>
        <strain evidence="1">MM-2020</strain>
        <tissue evidence="1">Muscle</tissue>
    </source>
</reference>
<gene>
    <name evidence="1" type="ORF">KIL84_006674</name>
</gene>
<dbReference type="Proteomes" id="UP000827986">
    <property type="component" value="Unassembled WGS sequence"/>
</dbReference>
<evidence type="ECO:0000313" key="2">
    <source>
        <dbReference type="Proteomes" id="UP000827986"/>
    </source>
</evidence>